<dbReference type="GO" id="GO:0004803">
    <property type="term" value="F:transposase activity"/>
    <property type="evidence" value="ECO:0007669"/>
    <property type="project" value="InterPro"/>
</dbReference>
<name>X7ECU6_9RHOB</name>
<accession>X7ECU6</accession>
<dbReference type="GO" id="GO:0003677">
    <property type="term" value="F:DNA binding"/>
    <property type="evidence" value="ECO:0007669"/>
    <property type="project" value="InterPro"/>
</dbReference>
<comment type="caution">
    <text evidence="3">The sequence shown here is derived from an EMBL/GenBank/DDBJ whole genome shotgun (WGS) entry which is preliminary data.</text>
</comment>
<evidence type="ECO:0000313" key="4">
    <source>
        <dbReference type="Proteomes" id="UP000022447"/>
    </source>
</evidence>
<organism evidence="3 4">
    <name type="scientific">Roseivivax halodurans JCM 10272</name>
    <dbReference type="NCBI Taxonomy" id="1449350"/>
    <lineage>
        <taxon>Bacteria</taxon>
        <taxon>Pseudomonadati</taxon>
        <taxon>Pseudomonadota</taxon>
        <taxon>Alphaproteobacteria</taxon>
        <taxon>Rhodobacterales</taxon>
        <taxon>Roseobacteraceae</taxon>
        <taxon>Roseivivax</taxon>
    </lineage>
</organism>
<dbReference type="PANTHER" id="PTHR37023:SF1">
    <property type="entry name" value="ISSOD25 TRANSPOSASE TNPA_ISSOD25"/>
    <property type="match status" value="1"/>
</dbReference>
<feature type="domain" description="Transposase zinc-binding" evidence="2">
    <location>
        <begin position="1"/>
        <end position="68"/>
    </location>
</feature>
<dbReference type="GO" id="GO:0006313">
    <property type="term" value="P:DNA transposition"/>
    <property type="evidence" value="ECO:0007669"/>
    <property type="project" value="InterPro"/>
</dbReference>
<gene>
    <name evidence="3" type="ORF">OCH239_14740</name>
</gene>
<dbReference type="InterPro" id="IPR026889">
    <property type="entry name" value="Zn_Tnp"/>
</dbReference>
<evidence type="ECO:0000313" key="3">
    <source>
        <dbReference type="EMBL" id="ETX13021.1"/>
    </source>
</evidence>
<dbReference type="EMBL" id="JALZ01000040">
    <property type="protein sequence ID" value="ETX13021.1"/>
    <property type="molecule type" value="Genomic_DNA"/>
</dbReference>
<dbReference type="Pfam" id="PF04986">
    <property type="entry name" value="Y2_Tnp"/>
    <property type="match status" value="1"/>
</dbReference>
<dbReference type="InterPro" id="IPR054832">
    <property type="entry name" value="transpos_IS91"/>
</dbReference>
<dbReference type="InterPro" id="IPR007069">
    <property type="entry name" value="Transposase_32"/>
</dbReference>
<proteinExistence type="predicted"/>
<keyword evidence="4" id="KW-1185">Reference proteome</keyword>
<evidence type="ECO:0000259" key="1">
    <source>
        <dbReference type="Pfam" id="PF04986"/>
    </source>
</evidence>
<dbReference type="STRING" id="1449350.OCH239_14740"/>
<dbReference type="NCBIfam" id="NF033538">
    <property type="entry name" value="transpos_IS91"/>
    <property type="match status" value="1"/>
</dbReference>
<dbReference type="eggNOG" id="COG0517">
    <property type="taxonomic scope" value="Bacteria"/>
</dbReference>
<dbReference type="Pfam" id="PF14319">
    <property type="entry name" value="Zn_Tnp_IS91"/>
    <property type="match status" value="1"/>
</dbReference>
<dbReference type="PATRIC" id="fig|1449350.3.peg.3789"/>
<dbReference type="AlphaFoldDB" id="X7ECU6"/>
<evidence type="ECO:0000259" key="2">
    <source>
        <dbReference type="Pfam" id="PF14319"/>
    </source>
</evidence>
<reference evidence="3 4" key="1">
    <citation type="submission" date="2014-01" db="EMBL/GenBank/DDBJ databases">
        <title>Roseivivax halodurans JCM 10272 Genome Sequencing.</title>
        <authorList>
            <person name="Lai Q."/>
            <person name="Li G."/>
            <person name="Shao Z."/>
        </authorList>
    </citation>
    <scope>NUCLEOTIDE SEQUENCE [LARGE SCALE GENOMIC DNA]</scope>
    <source>
        <strain evidence="3 4">JCM 10272</strain>
    </source>
</reference>
<dbReference type="PANTHER" id="PTHR37023">
    <property type="entry name" value="TRANSPOSASE"/>
    <property type="match status" value="1"/>
</dbReference>
<feature type="domain" description="Transposase IS801/IS1294" evidence="1">
    <location>
        <begin position="110"/>
        <end position="298"/>
    </location>
</feature>
<sequence>MSAIEACRTEALGGHVAACTKCGHSHIGYNSCKNRHCPKCQGPAARDWMAARAEDLLPVEYFHVVFTLPAEIAQIAFWNKKAVYGLLFRASAETVMTIAADPKRLGARIGMTSVLHTWGSALTHHPHIHMIVPGGGLSPGGTRWVACKPGFFLHVRVLSRLFRRLFLDGLLALHRAGDLAFYGELERLAQANAFAAWLAPFRKVEWVVYAKPPFGGPKAVLAYLGQYTHRVAISNHRLVSADAETVSFRWKDYRVKSGNRQKVMRLATHEFIRRFLMHVLPDGFHRIRHYGLLAGATRKAAIARIRDLLGQRQPEPEARETTEPALHTLREPCPCCGAPMRIVEIFRRGQKPLSRAPPREQAA</sequence>
<dbReference type="Proteomes" id="UP000022447">
    <property type="component" value="Unassembled WGS sequence"/>
</dbReference>
<protein>
    <submittedName>
        <fullName evidence="3">Transposase</fullName>
    </submittedName>
</protein>